<evidence type="ECO:0000313" key="6">
    <source>
        <dbReference type="EMBL" id="QDT73644.1"/>
    </source>
</evidence>
<dbReference type="InterPro" id="IPR036909">
    <property type="entry name" value="Cyt_c-like_dom_sf"/>
</dbReference>
<dbReference type="EMBL" id="CP036339">
    <property type="protein sequence ID" value="QDT73644.1"/>
    <property type="molecule type" value="Genomic_DNA"/>
</dbReference>
<dbReference type="GO" id="GO:0020037">
    <property type="term" value="F:heme binding"/>
    <property type="evidence" value="ECO:0007669"/>
    <property type="project" value="InterPro"/>
</dbReference>
<reference evidence="6 7" key="1">
    <citation type="submission" date="2019-02" db="EMBL/GenBank/DDBJ databases">
        <title>Deep-cultivation of Planctomycetes and their phenomic and genomic characterization uncovers novel biology.</title>
        <authorList>
            <person name="Wiegand S."/>
            <person name="Jogler M."/>
            <person name="Boedeker C."/>
            <person name="Pinto D."/>
            <person name="Vollmers J."/>
            <person name="Rivas-Marin E."/>
            <person name="Kohn T."/>
            <person name="Peeters S.H."/>
            <person name="Heuer A."/>
            <person name="Rast P."/>
            <person name="Oberbeckmann S."/>
            <person name="Bunk B."/>
            <person name="Jeske O."/>
            <person name="Meyerdierks A."/>
            <person name="Storesund J.E."/>
            <person name="Kallscheuer N."/>
            <person name="Luecker S."/>
            <person name="Lage O.M."/>
            <person name="Pohl T."/>
            <person name="Merkel B.J."/>
            <person name="Hornburger P."/>
            <person name="Mueller R.-W."/>
            <person name="Bruemmer F."/>
            <person name="Labrenz M."/>
            <person name="Spormann A.M."/>
            <person name="Op den Camp H."/>
            <person name="Overmann J."/>
            <person name="Amann R."/>
            <person name="Jetten M.S.M."/>
            <person name="Mascher T."/>
            <person name="Medema M.H."/>
            <person name="Devos D.P."/>
            <person name="Kaster A.-K."/>
            <person name="Ovreas L."/>
            <person name="Rohde M."/>
            <person name="Galperin M.Y."/>
            <person name="Jogler C."/>
        </authorList>
    </citation>
    <scope>NUCLEOTIDE SEQUENCE [LARGE SCALE GENOMIC DNA]</scope>
    <source>
        <strain evidence="6 7">I41</strain>
    </source>
</reference>
<sequence>MLMIRIGHSALVLVIVLVCGARASAQDSARLWTQKIQPLLDMHCVKCHGPLEQNGDLNLDTPEAVARGGSGGKAVVPGAPENSPLYQYLAPDSDPHMPPEKQLTEGQRSDVSEWILALGRDSAEDAGRENQPPSANPRVFSSPAEAIDAFIETGWEQRGVTPASPTDDRTWCRRVYLDLAGRVPTADELHEFLYASGANKRRNLVERLLASEAFSVHMRELWDVFLMGRGKRGNSEDRRRENGWWTFLEVGFRENRPWNEFVREMLVARPQSPSAKGANWFLYERRDNHQAIAEAVAPIVYGTKIDCAQCHDHPLAREIKQAHYWGLVAAFNRSKNAGDSSEVEESAVGGFVNFTNLRKESQPARVALLTGEVVEEAWPADGDKQEDHDENYVDPHATVRVPKFSRRAAFAQRATTDNALLARAFVNRMWATLVGRGIVHPVDEMNHRNAPSHPELLAWLADDFAAHQYDVRRLIGGVVLSRVYGLSAGADRSVAPEAFARALERPLTAEQIARSWQIVCGLPPDDDVLRREVIAAMPDVMPRDYNATFQQAQFLAESQDLAKLLKPATGNTVERLAHVDNQESRVREAFMAAFQRRPDDEEQMQALAFLASQADALDGGAGDLLWALVTSAEFLTTP</sequence>
<dbReference type="InterPro" id="IPR009056">
    <property type="entry name" value="Cyt_c-like_dom"/>
</dbReference>
<dbReference type="GO" id="GO:0046872">
    <property type="term" value="F:metal ion binding"/>
    <property type="evidence" value="ECO:0007669"/>
    <property type="project" value="UniProtKB-KW"/>
</dbReference>
<dbReference type="InterPro" id="IPR011444">
    <property type="entry name" value="DUF1549"/>
</dbReference>
<keyword evidence="2 4" id="KW-0479">Metal-binding</keyword>
<evidence type="ECO:0000313" key="7">
    <source>
        <dbReference type="Proteomes" id="UP000317909"/>
    </source>
</evidence>
<evidence type="ECO:0000256" key="1">
    <source>
        <dbReference type="ARBA" id="ARBA00022617"/>
    </source>
</evidence>
<dbReference type="Pfam" id="PF07587">
    <property type="entry name" value="PSD1"/>
    <property type="match status" value="1"/>
</dbReference>
<evidence type="ECO:0000256" key="4">
    <source>
        <dbReference type="PROSITE-ProRule" id="PRU00433"/>
    </source>
</evidence>
<dbReference type="SUPFAM" id="SSF46626">
    <property type="entry name" value="Cytochrome c"/>
    <property type="match status" value="1"/>
</dbReference>
<dbReference type="KEGG" id="llh:I41_28340"/>
<dbReference type="AlphaFoldDB" id="A0A517TZ45"/>
<evidence type="ECO:0000259" key="5">
    <source>
        <dbReference type="PROSITE" id="PS51007"/>
    </source>
</evidence>
<dbReference type="PANTHER" id="PTHR35889">
    <property type="entry name" value="CYCLOINULO-OLIGOSACCHARIDE FRUCTANOTRANSFERASE-RELATED"/>
    <property type="match status" value="1"/>
</dbReference>
<dbReference type="InterPro" id="IPR011429">
    <property type="entry name" value="Cyt_c_Planctomycete-type"/>
</dbReference>
<dbReference type="Pfam" id="PF07583">
    <property type="entry name" value="PSCyt2"/>
    <property type="match status" value="1"/>
</dbReference>
<dbReference type="OrthoDB" id="289126at2"/>
<dbReference type="GO" id="GO:0009055">
    <property type="term" value="F:electron transfer activity"/>
    <property type="evidence" value="ECO:0007669"/>
    <property type="project" value="InterPro"/>
</dbReference>
<feature type="domain" description="Cytochrome c" evidence="5">
    <location>
        <begin position="23"/>
        <end position="119"/>
    </location>
</feature>
<keyword evidence="3 4" id="KW-0408">Iron</keyword>
<proteinExistence type="predicted"/>
<protein>
    <submittedName>
        <fullName evidence="6">Planctomycete cytochrome C</fullName>
    </submittedName>
</protein>
<keyword evidence="1 4" id="KW-0349">Heme</keyword>
<dbReference type="InterPro" id="IPR022655">
    <property type="entry name" value="DUF1553"/>
</dbReference>
<evidence type="ECO:0000256" key="2">
    <source>
        <dbReference type="ARBA" id="ARBA00022723"/>
    </source>
</evidence>
<dbReference type="PANTHER" id="PTHR35889:SF3">
    <property type="entry name" value="F-BOX DOMAIN-CONTAINING PROTEIN"/>
    <property type="match status" value="1"/>
</dbReference>
<dbReference type="Proteomes" id="UP000317909">
    <property type="component" value="Chromosome"/>
</dbReference>
<organism evidence="6 7">
    <name type="scientific">Lacipirellula limnantheis</name>
    <dbReference type="NCBI Taxonomy" id="2528024"/>
    <lineage>
        <taxon>Bacteria</taxon>
        <taxon>Pseudomonadati</taxon>
        <taxon>Planctomycetota</taxon>
        <taxon>Planctomycetia</taxon>
        <taxon>Pirellulales</taxon>
        <taxon>Lacipirellulaceae</taxon>
        <taxon>Lacipirellula</taxon>
    </lineage>
</organism>
<accession>A0A517TZ45</accession>
<dbReference type="PROSITE" id="PS51007">
    <property type="entry name" value="CYTC"/>
    <property type="match status" value="1"/>
</dbReference>
<evidence type="ECO:0000256" key="3">
    <source>
        <dbReference type="ARBA" id="ARBA00023004"/>
    </source>
</evidence>
<gene>
    <name evidence="6" type="ORF">I41_28340</name>
</gene>
<keyword evidence="7" id="KW-1185">Reference proteome</keyword>
<dbReference type="Pfam" id="PF07635">
    <property type="entry name" value="PSCyt1"/>
    <property type="match status" value="1"/>
</dbReference>
<name>A0A517TZ45_9BACT</name>